<organism evidence="3 4">
    <name type="scientific">Legionella shakespearei DSM 23087</name>
    <dbReference type="NCBI Taxonomy" id="1122169"/>
    <lineage>
        <taxon>Bacteria</taxon>
        <taxon>Pseudomonadati</taxon>
        <taxon>Pseudomonadota</taxon>
        <taxon>Gammaproteobacteria</taxon>
        <taxon>Legionellales</taxon>
        <taxon>Legionellaceae</taxon>
        <taxon>Legionella</taxon>
    </lineage>
</organism>
<dbReference type="OrthoDB" id="5648418at2"/>
<keyword evidence="1" id="KW-0175">Coiled coil</keyword>
<evidence type="ECO:0000313" key="4">
    <source>
        <dbReference type="Proteomes" id="UP000054600"/>
    </source>
</evidence>
<reference evidence="3 4" key="1">
    <citation type="submission" date="2015-11" db="EMBL/GenBank/DDBJ databases">
        <title>Genomic analysis of 38 Legionella species identifies large and diverse effector repertoires.</title>
        <authorList>
            <person name="Burstein D."/>
            <person name="Amaro F."/>
            <person name="Zusman T."/>
            <person name="Lifshitz Z."/>
            <person name="Cohen O."/>
            <person name="Gilbert J.A."/>
            <person name="Pupko T."/>
            <person name="Shuman H.A."/>
            <person name="Segal G."/>
        </authorList>
    </citation>
    <scope>NUCLEOTIDE SEQUENCE [LARGE SCALE GENOMIC DNA]</scope>
    <source>
        <strain evidence="3 4">ATCC 49655</strain>
    </source>
</reference>
<dbReference type="PATRIC" id="fig|1122169.6.peg.2133"/>
<name>A0A0W0YQK6_9GAMM</name>
<keyword evidence="4" id="KW-1185">Reference proteome</keyword>
<feature type="region of interest" description="Disordered" evidence="2">
    <location>
        <begin position="562"/>
        <end position="638"/>
    </location>
</feature>
<dbReference type="Proteomes" id="UP000054600">
    <property type="component" value="Unassembled WGS sequence"/>
</dbReference>
<feature type="region of interest" description="Disordered" evidence="2">
    <location>
        <begin position="723"/>
        <end position="746"/>
    </location>
</feature>
<feature type="coiled-coil region" evidence="1">
    <location>
        <begin position="229"/>
        <end position="263"/>
    </location>
</feature>
<feature type="compositionally biased region" description="Polar residues" evidence="2">
    <location>
        <begin position="724"/>
        <end position="744"/>
    </location>
</feature>
<feature type="compositionally biased region" description="Low complexity" evidence="2">
    <location>
        <begin position="618"/>
        <end position="628"/>
    </location>
</feature>
<accession>A0A0W0YQK6</accession>
<proteinExistence type="predicted"/>
<evidence type="ECO:0000256" key="2">
    <source>
        <dbReference type="SAM" id="MobiDB-lite"/>
    </source>
</evidence>
<evidence type="ECO:0000256" key="1">
    <source>
        <dbReference type="SAM" id="Coils"/>
    </source>
</evidence>
<dbReference type="AlphaFoldDB" id="A0A0W0YQK6"/>
<sequence>MNELILRLMNDISALTQPVDPLFLKVIFDSYSLIEESPSADVAAQHQILLHLKALTTEYLNLTEELKDQELNQKRLDTLIEANNEALLTRDALFKKIQISQQLLTTDYAIIDKAANIFLQTQNPLATPVHFPELNDMQHTFVTDLDVELERLIRETDLKRAKLQLTLLKHKLAASSEELMAAGFIPDADVSSPRLNTIAASIQKEIFKLDRTLKDGERLQSQFARQLSVTELQSKKDGVMREIQDLEEKLSKIEKDISESTLSAEVQSQIRQEFEESTNIPELLSAYESRQSSVWSYVDPSAWFSWLNSNQQYDEQQNMYAQSFIFLQLLDRRKEFILQKEALLKEQIQLERIVLDNPETEDQGLMQLITDTIVLLRSIPSGVDAINLTQNTPAIDCYLTLIKSLPAVSDSLDQCKATLDKLSELSSIVLTIEALRNEFRLTIENDGELPTIEEAEKDDGNLLTEEPLQKERALLKTCKRYLINLQQLNVIIEELDDAIMDQELIIQHIDSRKGQLLSKEQIDKIGAHLIVLAKNIAEQIEELKRLPLPQVQDEKTVIRDATISESLVDETPVPEESRDFVSEMSETSDHSSSPESADEDSDWSKETQIDTNSVASPYEATEVSSSESYSDDSESTELLVSHSPDLMLTDTADKGVTVPTVATSSDADSDEYKSIECELISVGDSPSQLRLSDLDAVLDTPMAYDAVVPGSVRDTDILPDLSEGFSQQDDNEHLNSNFSDNSPAPEQIGMSKLPVRKSLLLTTLDNIDKWHHENLSLLVNHPDEVQNWYHALHQSIKELSFDESQCHKASQLLRDILFELQNKKDLSVIQAYMRLCPDPKLSVKPLLDLKPALLITDMSYNETNELMDCPLELRQHYAHYFKLRNQFPVEAELFLQAVRTVHLIKLYMNIPGHKITPDQIPSLAADPRYEPLKRHRGFLRVWEFLEDLCRLIFAKITGQPEHEYTNRPCRFFKPKSAQLIEEADLMMRSALPESTVSLS</sequence>
<evidence type="ECO:0000313" key="3">
    <source>
        <dbReference type="EMBL" id="KTD59162.1"/>
    </source>
</evidence>
<dbReference type="RefSeq" id="WP_018578607.1">
    <property type="nucleotide sequence ID" value="NZ_KB892436.1"/>
</dbReference>
<feature type="compositionally biased region" description="Low complexity" evidence="2">
    <location>
        <begin position="582"/>
        <end position="595"/>
    </location>
</feature>
<comment type="caution">
    <text evidence="3">The sequence shown here is derived from an EMBL/GenBank/DDBJ whole genome shotgun (WGS) entry which is preliminary data.</text>
</comment>
<protein>
    <submittedName>
        <fullName evidence="3">Interaptin</fullName>
    </submittedName>
</protein>
<dbReference type="eggNOG" id="COG1196">
    <property type="taxonomic scope" value="Bacteria"/>
</dbReference>
<dbReference type="STRING" id="1122169.Lsha_1858"/>
<dbReference type="EMBL" id="LNYW01000049">
    <property type="protein sequence ID" value="KTD59162.1"/>
    <property type="molecule type" value="Genomic_DNA"/>
</dbReference>
<gene>
    <name evidence="3" type="ORF">Lsha_1858</name>
</gene>